<evidence type="ECO:0000256" key="1">
    <source>
        <dbReference type="SAM" id="MobiDB-lite"/>
    </source>
</evidence>
<organism evidence="2 3">
    <name type="scientific">Nonomuraea antimicrobica</name>
    <dbReference type="NCBI Taxonomy" id="561173"/>
    <lineage>
        <taxon>Bacteria</taxon>
        <taxon>Bacillati</taxon>
        <taxon>Actinomycetota</taxon>
        <taxon>Actinomycetes</taxon>
        <taxon>Streptosporangiales</taxon>
        <taxon>Streptosporangiaceae</taxon>
        <taxon>Nonomuraea</taxon>
    </lineage>
</organism>
<feature type="region of interest" description="Disordered" evidence="1">
    <location>
        <begin position="1"/>
        <end position="28"/>
    </location>
</feature>
<protein>
    <submittedName>
        <fullName evidence="2">Uncharacterized protein</fullName>
    </submittedName>
</protein>
<comment type="caution">
    <text evidence="2">The sequence shown here is derived from an EMBL/GenBank/DDBJ whole genome shotgun (WGS) entry which is preliminary data.</text>
</comment>
<proteinExistence type="predicted"/>
<evidence type="ECO:0000313" key="2">
    <source>
        <dbReference type="EMBL" id="GAA3670949.1"/>
    </source>
</evidence>
<gene>
    <name evidence="2" type="ORF">GCM10022224_038970</name>
</gene>
<keyword evidence="3" id="KW-1185">Reference proteome</keyword>
<reference evidence="3" key="1">
    <citation type="journal article" date="2019" name="Int. J. Syst. Evol. Microbiol.">
        <title>The Global Catalogue of Microorganisms (GCM) 10K type strain sequencing project: providing services to taxonomists for standard genome sequencing and annotation.</title>
        <authorList>
            <consortium name="The Broad Institute Genomics Platform"/>
            <consortium name="The Broad Institute Genome Sequencing Center for Infectious Disease"/>
            <person name="Wu L."/>
            <person name="Ma J."/>
        </authorList>
    </citation>
    <scope>NUCLEOTIDE SEQUENCE [LARGE SCALE GENOMIC DNA]</scope>
    <source>
        <strain evidence="3">JCM 16904</strain>
    </source>
</reference>
<accession>A0ABP7BVL4</accession>
<name>A0ABP7BVL4_9ACTN</name>
<evidence type="ECO:0000313" key="3">
    <source>
        <dbReference type="Proteomes" id="UP001500902"/>
    </source>
</evidence>
<dbReference type="Proteomes" id="UP001500902">
    <property type="component" value="Unassembled WGS sequence"/>
</dbReference>
<dbReference type="EMBL" id="BAAAZP010000075">
    <property type="protein sequence ID" value="GAA3670949.1"/>
    <property type="molecule type" value="Genomic_DNA"/>
</dbReference>
<sequence length="49" mass="5257">MPPGSDAAAACGDGTTKTARRKDRTAAATRIERLRERLYGLGRIFHGSP</sequence>